<evidence type="ECO:0000256" key="3">
    <source>
        <dbReference type="ARBA" id="ARBA00022692"/>
    </source>
</evidence>
<keyword evidence="16" id="KW-1185">Reference proteome</keyword>
<keyword evidence="9 10" id="KW-0807">Transducer</keyword>
<dbReference type="PROSITE" id="PS50262">
    <property type="entry name" value="G_PROTEIN_RECEP_F1_2"/>
    <property type="match status" value="1"/>
</dbReference>
<evidence type="ECO:0000256" key="6">
    <source>
        <dbReference type="ARBA" id="ARBA00023136"/>
    </source>
</evidence>
<dbReference type="PRINTS" id="PR01476">
    <property type="entry name" value="LTBRECEPTOR"/>
</dbReference>
<comment type="subcellular location">
    <subcellularLocation>
        <location evidence="1">Cell membrane</location>
        <topology evidence="1">Multi-pass membrane protein</topology>
    </subcellularLocation>
</comment>
<dbReference type="PROSITE" id="PS00237">
    <property type="entry name" value="G_PROTEIN_RECEP_F1_1"/>
    <property type="match status" value="1"/>
</dbReference>
<evidence type="ECO:0000313" key="15">
    <source>
        <dbReference type="EMBL" id="KAH0626268.1"/>
    </source>
</evidence>
<comment type="caution">
    <text evidence="15">The sequence shown here is derived from an EMBL/GenBank/DDBJ whole genome shotgun (WGS) entry which is preliminary data.</text>
</comment>
<feature type="chain" id="PRO_5046260535" description="G-protein coupled receptors family 1 profile domain-containing protein" evidence="12">
    <location>
        <begin position="21"/>
        <end position="976"/>
    </location>
</feature>
<dbReference type="Gene3D" id="1.20.1070.10">
    <property type="entry name" value="Rhodopsin 7-helix transmembrane proteins"/>
    <property type="match status" value="1"/>
</dbReference>
<feature type="signal peptide" evidence="12">
    <location>
        <begin position="1"/>
        <end position="20"/>
    </location>
</feature>
<dbReference type="SUPFAM" id="SSF81321">
    <property type="entry name" value="Family A G protein-coupled receptor-like"/>
    <property type="match status" value="1"/>
</dbReference>
<dbReference type="PANTHER" id="PTHR24061">
    <property type="entry name" value="CALCIUM-SENSING RECEPTOR-RELATED"/>
    <property type="match status" value="1"/>
</dbReference>
<evidence type="ECO:0000256" key="5">
    <source>
        <dbReference type="ARBA" id="ARBA00023040"/>
    </source>
</evidence>
<feature type="transmembrane region" description="Helical" evidence="11">
    <location>
        <begin position="680"/>
        <end position="705"/>
    </location>
</feature>
<dbReference type="InterPro" id="IPR036179">
    <property type="entry name" value="Ig-like_dom_sf"/>
</dbReference>
<dbReference type="InterPro" id="IPR000276">
    <property type="entry name" value="GPCR_Rhodpsn"/>
</dbReference>
<dbReference type="Pfam" id="PF01094">
    <property type="entry name" value="ANF_receptor"/>
    <property type="match status" value="1"/>
</dbReference>
<dbReference type="SUPFAM" id="SSF53822">
    <property type="entry name" value="Periplasmic binding protein-like I"/>
    <property type="match status" value="1"/>
</dbReference>
<evidence type="ECO:0000259" key="14">
    <source>
        <dbReference type="PROSITE" id="PS50835"/>
    </source>
</evidence>
<evidence type="ECO:0000256" key="11">
    <source>
        <dbReference type="SAM" id="Phobius"/>
    </source>
</evidence>
<keyword evidence="7 10" id="KW-0675">Receptor</keyword>
<dbReference type="Pfam" id="PF00001">
    <property type="entry name" value="7tm_1"/>
    <property type="match status" value="1"/>
</dbReference>
<dbReference type="PROSITE" id="PS50835">
    <property type="entry name" value="IG_LIKE"/>
    <property type="match status" value="1"/>
</dbReference>
<dbReference type="Gene3D" id="3.40.50.2300">
    <property type="match status" value="2"/>
</dbReference>
<feature type="transmembrane region" description="Helical" evidence="11">
    <location>
        <begin position="717"/>
        <end position="738"/>
    </location>
</feature>
<keyword evidence="4 11" id="KW-1133">Transmembrane helix</keyword>
<feature type="transmembrane region" description="Helical" evidence="11">
    <location>
        <begin position="813"/>
        <end position="836"/>
    </location>
</feature>
<dbReference type="Proteomes" id="UP000826234">
    <property type="component" value="Unassembled WGS sequence"/>
</dbReference>
<dbReference type="InterPro" id="IPR013783">
    <property type="entry name" value="Ig-like_fold"/>
</dbReference>
<dbReference type="InterPro" id="IPR000068">
    <property type="entry name" value="GPCR_3_Ca_sens_rcpt-rel"/>
</dbReference>
<dbReference type="PRINTS" id="PR00237">
    <property type="entry name" value="GPCRRHODOPSN"/>
</dbReference>
<name>A0ABQ7T9D1_PHRPL</name>
<keyword evidence="12" id="KW-0732">Signal</keyword>
<feature type="transmembrane region" description="Helical" evidence="11">
    <location>
        <begin position="758"/>
        <end position="780"/>
    </location>
</feature>
<dbReference type="InterPro" id="IPR028082">
    <property type="entry name" value="Peripla_BP_I"/>
</dbReference>
<evidence type="ECO:0000256" key="12">
    <source>
        <dbReference type="SAM" id="SignalP"/>
    </source>
</evidence>
<evidence type="ECO:0000256" key="2">
    <source>
        <dbReference type="ARBA" id="ARBA00022475"/>
    </source>
</evidence>
<dbReference type="InterPro" id="IPR001828">
    <property type="entry name" value="ANF_lig-bd_rcpt"/>
</dbReference>
<dbReference type="InterPro" id="IPR003981">
    <property type="entry name" value="Leukotriene_B4_rcpt"/>
</dbReference>
<reference evidence="15 16" key="1">
    <citation type="journal article" date="2022" name="Gigascience">
        <title>A chromosome-level genome assembly and annotation of the desert horned lizard, Phrynosoma platyrhinos, provides insight into chromosomal rearrangements among reptiles.</title>
        <authorList>
            <person name="Koochekian N."/>
            <person name="Ascanio A."/>
            <person name="Farleigh K."/>
            <person name="Card D.C."/>
            <person name="Schield D.R."/>
            <person name="Castoe T.A."/>
            <person name="Jezkova T."/>
        </authorList>
    </citation>
    <scope>NUCLEOTIDE SEQUENCE [LARGE SCALE GENOMIC DNA]</scope>
    <source>
        <strain evidence="15">NK-2021</strain>
    </source>
</reference>
<keyword evidence="6 11" id="KW-0472">Membrane</keyword>
<dbReference type="CDD" id="cd15122">
    <property type="entry name" value="7tmA_LTB4R2"/>
    <property type="match status" value="1"/>
</dbReference>
<dbReference type="EMBL" id="JAIPUX010000521">
    <property type="protein sequence ID" value="KAH0626268.1"/>
    <property type="molecule type" value="Genomic_DNA"/>
</dbReference>
<protein>
    <recommendedName>
        <fullName evidence="17">G-protein coupled receptors family 1 profile domain-containing protein</fullName>
    </recommendedName>
</protein>
<evidence type="ECO:0000256" key="4">
    <source>
        <dbReference type="ARBA" id="ARBA00022989"/>
    </source>
</evidence>
<feature type="transmembrane region" description="Helical" evidence="11">
    <location>
        <begin position="645"/>
        <end position="668"/>
    </location>
</feature>
<proteinExistence type="inferred from homology"/>
<feature type="transmembrane region" description="Helical" evidence="11">
    <location>
        <begin position="848"/>
        <end position="866"/>
    </location>
</feature>
<dbReference type="SUPFAM" id="SSF48726">
    <property type="entry name" value="Immunoglobulin"/>
    <property type="match status" value="1"/>
</dbReference>
<evidence type="ECO:0008006" key="17">
    <source>
        <dbReference type="Google" id="ProtNLM"/>
    </source>
</evidence>
<comment type="similarity">
    <text evidence="10">Belongs to the G-protein coupled receptor 1 family.</text>
</comment>
<sequence>MESKTKILTVTLLLLPPVLCTSPFDQCTINSHAILHKYYLSGELLIGGILSQILIFSNPIDFEMPPTQELLNELEVITQNYQHILALEYAVKEINENPFLLPNITLGLHIYNSYFSASWTYLASMELFSTRVKSIPNYKCGQENDVRAVIAGSDSETGFHMATILNIYKIPQVMYGFAPQMTDKSKGTFFQQMFPSVAQQYKGLLELLLYFQWTWIGVLFPDDDSGKRFVQQVLPEFYQKGICFDFIRKFLKMPFYNALVEVAEELTETLKVVMGSTANVWLLYGETHSMISLRNILRGPEYLEIPQKAKVLIMTVQMDFVSVFFQRHWDLQYLHGSISFAMHSEEMFAFQKFLQTRRPGVEQKDGFILDFWEHAFNCSFPNSRFGRKFENTCMGEEKLETLPGSVFEMSMTYHSYSIYNAVYAVAHALQASTFKHEEMVEGGRWKLLNQQPWQTPLQSALERNTDFITGKTEGPFLMSCSWIETSNLKMDINLLLPILAFHYKALHPPRLTVQSRYHEYFEGERVTLKCSVFPSSTVKGYRFFNQGGREILKMAPDPYRMAKMTFKAQLNSTGNYTCDYWIEKNGTVTTSAPSDTISLHVTVAFAGQDERASPSFLANATTNDCTHTSGNSTLLSSSSSSVTGIIFLLLAATVGLPGNLFVIWSILWKMKPSQRSVTGLLVLNLAMADGTVLLLTPFFVLFLVFKNWVFGLVICKVVYYLCCINMFASIFIITLMSVDRCLAVNTPYFSQAIRKKHLVIKILSGIWLAAILLSIPAFLFREVVMEPLQGRKICEPCHSRPSLTIFHFTLETVVAFVIPFTVIVGCYSAILIRLRGVRRRQGARTEKLIVAIVICFAVLWVPYHIVNMIQVASNMASGRTAEKLEQAWKGGRAGATALAFLSSSINPVLYVFAAGNLIKTSGANFIAQFFEGASDGLGRRSQSQKNLAKDLVAVAGIPVGMEQQPLETCDRGQQDD</sequence>
<evidence type="ECO:0000256" key="8">
    <source>
        <dbReference type="ARBA" id="ARBA00023180"/>
    </source>
</evidence>
<dbReference type="Gene3D" id="2.60.40.10">
    <property type="entry name" value="Immunoglobulins"/>
    <property type="match status" value="1"/>
</dbReference>
<evidence type="ECO:0000256" key="10">
    <source>
        <dbReference type="RuleBase" id="RU000688"/>
    </source>
</evidence>
<evidence type="ECO:0000256" key="9">
    <source>
        <dbReference type="ARBA" id="ARBA00023224"/>
    </source>
</evidence>
<evidence type="ECO:0000256" key="7">
    <source>
        <dbReference type="ARBA" id="ARBA00023170"/>
    </source>
</evidence>
<keyword evidence="8" id="KW-0325">Glycoprotein</keyword>
<organism evidence="15 16">
    <name type="scientific">Phrynosoma platyrhinos</name>
    <name type="common">Desert horned lizard</name>
    <dbReference type="NCBI Taxonomy" id="52577"/>
    <lineage>
        <taxon>Eukaryota</taxon>
        <taxon>Metazoa</taxon>
        <taxon>Chordata</taxon>
        <taxon>Craniata</taxon>
        <taxon>Vertebrata</taxon>
        <taxon>Euteleostomi</taxon>
        <taxon>Lepidosauria</taxon>
        <taxon>Squamata</taxon>
        <taxon>Bifurcata</taxon>
        <taxon>Unidentata</taxon>
        <taxon>Episquamata</taxon>
        <taxon>Toxicofera</taxon>
        <taxon>Iguania</taxon>
        <taxon>Phrynosomatidae</taxon>
        <taxon>Phrynosomatinae</taxon>
        <taxon>Phrynosoma</taxon>
    </lineage>
</organism>
<keyword evidence="5 10" id="KW-0297">G-protein coupled receptor</keyword>
<evidence type="ECO:0000259" key="13">
    <source>
        <dbReference type="PROSITE" id="PS50262"/>
    </source>
</evidence>
<dbReference type="InterPro" id="IPR017452">
    <property type="entry name" value="GPCR_Rhodpsn_7TM"/>
</dbReference>
<evidence type="ECO:0000313" key="16">
    <source>
        <dbReference type="Proteomes" id="UP000826234"/>
    </source>
</evidence>
<gene>
    <name evidence="15" type="ORF">JD844_001164</name>
</gene>
<accession>A0ABQ7T9D1</accession>
<dbReference type="InterPro" id="IPR007110">
    <property type="entry name" value="Ig-like_dom"/>
</dbReference>
<dbReference type="Pfam" id="PF13895">
    <property type="entry name" value="Ig_2"/>
    <property type="match status" value="1"/>
</dbReference>
<dbReference type="PANTHER" id="PTHR24061:SF599">
    <property type="entry name" value="G-PROTEIN COUPLED RECEPTORS FAMILY 3 PROFILE DOMAIN-CONTAINING PROTEIN"/>
    <property type="match status" value="1"/>
</dbReference>
<evidence type="ECO:0000256" key="1">
    <source>
        <dbReference type="ARBA" id="ARBA00004651"/>
    </source>
</evidence>
<keyword evidence="3 10" id="KW-0812">Transmembrane</keyword>
<feature type="domain" description="G-protein coupled receptors family 1 profile" evidence="13">
    <location>
        <begin position="658"/>
        <end position="910"/>
    </location>
</feature>
<keyword evidence="2" id="KW-1003">Cell membrane</keyword>
<feature type="domain" description="Ig-like" evidence="14">
    <location>
        <begin position="509"/>
        <end position="578"/>
    </location>
</feature>